<protein>
    <submittedName>
        <fullName evidence="3">V-type proton ATPase catalytic subunit A-like</fullName>
    </submittedName>
</protein>
<sequence length="188" mass="18847">MWVLLLPLGLGSALLPPGHPSPATGHGDTSEGCGLCHSPHRGRAQANGTLGASVTLGCPTAGAPVGRLLAVHWHFWGGPGGTGATICSQSRGHPRCSPPYRDRAVLPAPGGTPGVLVLRHLGDRDAGTYTCLLLGEDDCACGEVTLLLSGGAPCSPPCSGPPSHGSFGLSLSLLLLPLPLLLPPACSP</sequence>
<dbReference type="PROSITE" id="PS50835">
    <property type="entry name" value="IG_LIKE"/>
    <property type="match status" value="1"/>
</dbReference>
<feature type="signal peptide" evidence="1">
    <location>
        <begin position="1"/>
        <end position="20"/>
    </location>
</feature>
<keyword evidence="1" id="KW-0732">Signal</keyword>
<reference evidence="3 4" key="1">
    <citation type="submission" date="2024-06" db="EMBL/GenBank/DDBJ databases">
        <title>The draft genome of Grus japonensis, version 3.</title>
        <authorList>
            <person name="Nabeshima K."/>
            <person name="Suzuki S."/>
            <person name="Onuma M."/>
        </authorList>
    </citation>
    <scope>NUCLEOTIDE SEQUENCE [LARGE SCALE GENOMIC DNA]</scope>
    <source>
        <strain evidence="3 4">451A</strain>
    </source>
</reference>
<dbReference type="AlphaFoldDB" id="A0ABC9XVP0"/>
<dbReference type="Proteomes" id="UP001623348">
    <property type="component" value="Unassembled WGS sequence"/>
</dbReference>
<name>A0ABC9XVP0_GRUJA</name>
<gene>
    <name evidence="3" type="ORF">GRJ2_002577500</name>
</gene>
<feature type="chain" id="PRO_5044747540" evidence="1">
    <location>
        <begin position="21"/>
        <end position="188"/>
    </location>
</feature>
<evidence type="ECO:0000313" key="3">
    <source>
        <dbReference type="EMBL" id="GAB0201120.1"/>
    </source>
</evidence>
<evidence type="ECO:0000259" key="2">
    <source>
        <dbReference type="PROSITE" id="PS50835"/>
    </source>
</evidence>
<keyword evidence="4" id="KW-1185">Reference proteome</keyword>
<comment type="caution">
    <text evidence="3">The sequence shown here is derived from an EMBL/GenBank/DDBJ whole genome shotgun (WGS) entry which is preliminary data.</text>
</comment>
<evidence type="ECO:0000313" key="4">
    <source>
        <dbReference type="Proteomes" id="UP001623348"/>
    </source>
</evidence>
<dbReference type="SUPFAM" id="SSF48726">
    <property type="entry name" value="Immunoglobulin"/>
    <property type="match status" value="1"/>
</dbReference>
<accession>A0ABC9XVP0</accession>
<dbReference type="InterPro" id="IPR007110">
    <property type="entry name" value="Ig-like_dom"/>
</dbReference>
<organism evidence="3 4">
    <name type="scientific">Grus japonensis</name>
    <name type="common">Japanese crane</name>
    <name type="synonym">Red-crowned crane</name>
    <dbReference type="NCBI Taxonomy" id="30415"/>
    <lineage>
        <taxon>Eukaryota</taxon>
        <taxon>Metazoa</taxon>
        <taxon>Chordata</taxon>
        <taxon>Craniata</taxon>
        <taxon>Vertebrata</taxon>
        <taxon>Euteleostomi</taxon>
        <taxon>Archelosauria</taxon>
        <taxon>Archosauria</taxon>
        <taxon>Dinosauria</taxon>
        <taxon>Saurischia</taxon>
        <taxon>Theropoda</taxon>
        <taxon>Coelurosauria</taxon>
        <taxon>Aves</taxon>
        <taxon>Neognathae</taxon>
        <taxon>Neoaves</taxon>
        <taxon>Gruiformes</taxon>
        <taxon>Gruidae</taxon>
        <taxon>Grus</taxon>
    </lineage>
</organism>
<proteinExistence type="predicted"/>
<feature type="domain" description="Ig-like" evidence="2">
    <location>
        <begin position="39"/>
        <end position="131"/>
    </location>
</feature>
<evidence type="ECO:0000256" key="1">
    <source>
        <dbReference type="SAM" id="SignalP"/>
    </source>
</evidence>
<dbReference type="EMBL" id="BAAFJT010000029">
    <property type="protein sequence ID" value="GAB0201120.1"/>
    <property type="molecule type" value="Genomic_DNA"/>
</dbReference>
<dbReference type="InterPro" id="IPR013783">
    <property type="entry name" value="Ig-like_fold"/>
</dbReference>
<dbReference type="InterPro" id="IPR036179">
    <property type="entry name" value="Ig-like_dom_sf"/>
</dbReference>
<dbReference type="Gene3D" id="2.60.40.10">
    <property type="entry name" value="Immunoglobulins"/>
    <property type="match status" value="1"/>
</dbReference>